<dbReference type="EMBL" id="CM000764">
    <property type="protein sequence ID" value="KXG27730.1"/>
    <property type="molecule type" value="Genomic_DNA"/>
</dbReference>
<dbReference type="Proteomes" id="UP000000768">
    <property type="component" value="Chromosome 5"/>
</dbReference>
<name>A0A1B6PPY2_SORBI</name>
<dbReference type="AlphaFoldDB" id="A0A1B6PPY2"/>
<sequence>MMRPTGPLARSQPQLRMRLEPADRRPVRHRRRRRPISSSTPHLVGQNHRPHSLPAQRMLRKFAYRYRPTYSCGYCKLLFFQATTDLPKRPKLRSYPLTPSFGQLCAVVHGRLKCPSKTGTCSGSVNLGTRACYKFSARALLFPIS</sequence>
<protein>
    <submittedName>
        <fullName evidence="2">Uncharacterized protein</fullName>
    </submittedName>
</protein>
<evidence type="ECO:0000313" key="2">
    <source>
        <dbReference type="EMBL" id="KXG27730.1"/>
    </source>
</evidence>
<evidence type="ECO:0000313" key="3">
    <source>
        <dbReference type="Proteomes" id="UP000000768"/>
    </source>
</evidence>
<feature type="region of interest" description="Disordered" evidence="1">
    <location>
        <begin position="1"/>
        <end position="51"/>
    </location>
</feature>
<organism evidence="2 3">
    <name type="scientific">Sorghum bicolor</name>
    <name type="common">Sorghum</name>
    <name type="synonym">Sorghum vulgare</name>
    <dbReference type="NCBI Taxonomy" id="4558"/>
    <lineage>
        <taxon>Eukaryota</taxon>
        <taxon>Viridiplantae</taxon>
        <taxon>Streptophyta</taxon>
        <taxon>Embryophyta</taxon>
        <taxon>Tracheophyta</taxon>
        <taxon>Spermatophyta</taxon>
        <taxon>Magnoliopsida</taxon>
        <taxon>Liliopsida</taxon>
        <taxon>Poales</taxon>
        <taxon>Poaceae</taxon>
        <taxon>PACMAD clade</taxon>
        <taxon>Panicoideae</taxon>
        <taxon>Andropogonodae</taxon>
        <taxon>Andropogoneae</taxon>
        <taxon>Sorghinae</taxon>
        <taxon>Sorghum</taxon>
    </lineage>
</organism>
<dbReference type="InParanoid" id="A0A1B6PPY2"/>
<gene>
    <name evidence="2" type="ORF">SORBI_3005G034900</name>
</gene>
<keyword evidence="3" id="KW-1185">Reference proteome</keyword>
<feature type="compositionally biased region" description="Basic residues" evidence="1">
    <location>
        <begin position="26"/>
        <end position="35"/>
    </location>
</feature>
<evidence type="ECO:0000256" key="1">
    <source>
        <dbReference type="SAM" id="MobiDB-lite"/>
    </source>
</evidence>
<dbReference type="Gramene" id="KXG27730">
    <property type="protein sequence ID" value="KXG27730"/>
    <property type="gene ID" value="SORBI_3005G034900"/>
</dbReference>
<reference evidence="3" key="2">
    <citation type="journal article" date="2018" name="Plant J.">
        <title>The Sorghum bicolor reference genome: improved assembly, gene annotations, a transcriptome atlas, and signatures of genome organization.</title>
        <authorList>
            <person name="McCormick R.F."/>
            <person name="Truong S.K."/>
            <person name="Sreedasyam A."/>
            <person name="Jenkins J."/>
            <person name="Shu S."/>
            <person name="Sims D."/>
            <person name="Kennedy M."/>
            <person name="Amirebrahimi M."/>
            <person name="Weers B.D."/>
            <person name="McKinley B."/>
            <person name="Mattison A."/>
            <person name="Morishige D.T."/>
            <person name="Grimwood J."/>
            <person name="Schmutz J."/>
            <person name="Mullet J.E."/>
        </authorList>
    </citation>
    <scope>NUCLEOTIDE SEQUENCE [LARGE SCALE GENOMIC DNA]</scope>
    <source>
        <strain evidence="3">cv. BTx623</strain>
    </source>
</reference>
<accession>A0A1B6PPY2</accession>
<reference evidence="2 3" key="1">
    <citation type="journal article" date="2009" name="Nature">
        <title>The Sorghum bicolor genome and the diversification of grasses.</title>
        <authorList>
            <person name="Paterson A.H."/>
            <person name="Bowers J.E."/>
            <person name="Bruggmann R."/>
            <person name="Dubchak I."/>
            <person name="Grimwood J."/>
            <person name="Gundlach H."/>
            <person name="Haberer G."/>
            <person name="Hellsten U."/>
            <person name="Mitros T."/>
            <person name="Poliakov A."/>
            <person name="Schmutz J."/>
            <person name="Spannagl M."/>
            <person name="Tang H."/>
            <person name="Wang X."/>
            <person name="Wicker T."/>
            <person name="Bharti A.K."/>
            <person name="Chapman J."/>
            <person name="Feltus F.A."/>
            <person name="Gowik U."/>
            <person name="Grigoriev I.V."/>
            <person name="Lyons E."/>
            <person name="Maher C.A."/>
            <person name="Martis M."/>
            <person name="Narechania A."/>
            <person name="Otillar R.P."/>
            <person name="Penning B.W."/>
            <person name="Salamov A.A."/>
            <person name="Wang Y."/>
            <person name="Zhang L."/>
            <person name="Carpita N.C."/>
            <person name="Freeling M."/>
            <person name="Gingle A.R."/>
            <person name="Hash C.T."/>
            <person name="Keller B."/>
            <person name="Klein P."/>
            <person name="Kresovich S."/>
            <person name="McCann M.C."/>
            <person name="Ming R."/>
            <person name="Peterson D.G."/>
            <person name="Mehboob-ur-Rahman"/>
            <person name="Ware D."/>
            <person name="Westhoff P."/>
            <person name="Mayer K.F."/>
            <person name="Messing J."/>
            <person name="Rokhsar D.S."/>
        </authorList>
    </citation>
    <scope>NUCLEOTIDE SEQUENCE [LARGE SCALE GENOMIC DNA]</scope>
    <source>
        <strain evidence="3">cv. BTx623</strain>
    </source>
</reference>
<proteinExistence type="predicted"/>